<dbReference type="EMBL" id="PTJE01000005">
    <property type="protein sequence ID" value="PPK94071.1"/>
    <property type="molecule type" value="Genomic_DNA"/>
</dbReference>
<name>A0A2S6IIQ5_9FLAO</name>
<dbReference type="OrthoDB" id="756944at2"/>
<dbReference type="AlphaFoldDB" id="A0A2S6IIQ5"/>
<protein>
    <submittedName>
        <fullName evidence="1">Uncharacterized protein</fullName>
    </submittedName>
</protein>
<evidence type="ECO:0000313" key="2">
    <source>
        <dbReference type="Proteomes" id="UP000239002"/>
    </source>
</evidence>
<gene>
    <name evidence="1" type="ORF">LY01_02293</name>
</gene>
<sequence>MRIIILLRLVILYLLVSSFAAGINSAKLKRNIKEVTDNTANSISGIYKCNPEKKYNFRYGKLSVVKVNRLQHTLDKMLLNQPLDNKPLNALDLIEQIRDITVHVEVNTKDQVLQITDYHNKASQFTATIPYTVKDGFLYLDNKNIKRKGVPFIFYTYSKSQVRIGLSNDNHLLVQRSSESHGSIFIMSAGSSSDTVYEFERLTD</sequence>
<dbReference type="RefSeq" id="WP_104515968.1">
    <property type="nucleotide sequence ID" value="NZ_MQVW01000002.1"/>
</dbReference>
<dbReference type="Proteomes" id="UP000239002">
    <property type="component" value="Unassembled WGS sequence"/>
</dbReference>
<evidence type="ECO:0000313" key="1">
    <source>
        <dbReference type="EMBL" id="PPK94071.1"/>
    </source>
</evidence>
<accession>A0A2S6IIQ5</accession>
<proteinExistence type="predicted"/>
<organism evidence="1 2">
    <name type="scientific">Nonlabens xylanidelens</name>
    <dbReference type="NCBI Taxonomy" id="191564"/>
    <lineage>
        <taxon>Bacteria</taxon>
        <taxon>Pseudomonadati</taxon>
        <taxon>Bacteroidota</taxon>
        <taxon>Flavobacteriia</taxon>
        <taxon>Flavobacteriales</taxon>
        <taxon>Flavobacteriaceae</taxon>
        <taxon>Nonlabens</taxon>
    </lineage>
</organism>
<keyword evidence="2" id="KW-1185">Reference proteome</keyword>
<reference evidence="1 2" key="1">
    <citation type="submission" date="2018-02" db="EMBL/GenBank/DDBJ databases">
        <title>Genomic Encyclopedia of Archaeal and Bacterial Type Strains, Phase II (KMG-II): from individual species to whole genera.</title>
        <authorList>
            <person name="Goeker M."/>
        </authorList>
    </citation>
    <scope>NUCLEOTIDE SEQUENCE [LARGE SCALE GENOMIC DNA]</scope>
    <source>
        <strain evidence="1 2">DSM 16809</strain>
    </source>
</reference>
<comment type="caution">
    <text evidence="1">The sequence shown here is derived from an EMBL/GenBank/DDBJ whole genome shotgun (WGS) entry which is preliminary data.</text>
</comment>